<evidence type="ECO:0000256" key="4">
    <source>
        <dbReference type="ARBA" id="ARBA00022679"/>
    </source>
</evidence>
<evidence type="ECO:0000256" key="6">
    <source>
        <dbReference type="ARBA" id="ARBA00022777"/>
    </source>
</evidence>
<evidence type="ECO:0000256" key="5">
    <source>
        <dbReference type="ARBA" id="ARBA00022741"/>
    </source>
</evidence>
<dbReference type="InterPro" id="IPR001610">
    <property type="entry name" value="PAC"/>
</dbReference>
<sequence length="374" mass="42527">MNNERRRSESEVIGQYVNSLLQRLDEKIEDERFRSELKQSLKQLSNVKFALDESSIVAVTDGKGKIQYVNDKFCEISQYERIELIGHDHRIINSGLHDKEFMRSLWETIKSGEVWFGEIRNRAKDGSYYWVNTTIVPFIGDDGVPYQFLAIRNEVTKLKRVEEELQEMMTQVMQIQENERRKFSRELHDGIGQSLFSLLIGIDRLIAGKEDGESELAPLRQNVADIIEDVRGLAWELRPSVLDDLGVVPAIRTYIDNYSSHYGINVQFDCSLRGRLDVLKETAIYRVIQEALTNIAKYADVSEAAVSIHQNETAIAVRIIDHGAGFDPAASFKGVGRFSMEERARAVGGKFQLLSQPSQGTEVRLTIPISANNL</sequence>
<dbReference type="InterPro" id="IPR035965">
    <property type="entry name" value="PAS-like_dom_sf"/>
</dbReference>
<dbReference type="Pfam" id="PF07730">
    <property type="entry name" value="HisKA_3"/>
    <property type="match status" value="1"/>
</dbReference>
<name>A0ABS7DCC8_9BACL</name>
<reference evidence="12 13" key="1">
    <citation type="submission" date="2021-07" db="EMBL/GenBank/DDBJ databases">
        <title>Paenibacillus radiodurans sp. nov., isolated from the southeastern edge of Tengger Desert.</title>
        <authorList>
            <person name="Zhang G."/>
        </authorList>
    </citation>
    <scope>NUCLEOTIDE SEQUENCE [LARGE SCALE GENOMIC DNA]</scope>
    <source>
        <strain evidence="12 13">DT7-4</strain>
    </source>
</reference>
<dbReference type="SUPFAM" id="SSF55785">
    <property type="entry name" value="PYP-like sensor domain (PAS domain)"/>
    <property type="match status" value="1"/>
</dbReference>
<dbReference type="Gene3D" id="3.30.565.10">
    <property type="entry name" value="Histidine kinase-like ATPase, C-terminal domain"/>
    <property type="match status" value="1"/>
</dbReference>
<evidence type="ECO:0000256" key="7">
    <source>
        <dbReference type="ARBA" id="ARBA00022840"/>
    </source>
</evidence>
<dbReference type="Pfam" id="PF13426">
    <property type="entry name" value="PAS_9"/>
    <property type="match status" value="1"/>
</dbReference>
<dbReference type="Pfam" id="PF02518">
    <property type="entry name" value="HATPase_c"/>
    <property type="match status" value="1"/>
</dbReference>
<keyword evidence="3" id="KW-0597">Phosphoprotein</keyword>
<dbReference type="SMART" id="SM00387">
    <property type="entry name" value="HATPase_c"/>
    <property type="match status" value="1"/>
</dbReference>
<gene>
    <name evidence="12" type="ORF">K0T92_20740</name>
</gene>
<dbReference type="InterPro" id="IPR011712">
    <property type="entry name" value="Sig_transdc_His_kin_sub3_dim/P"/>
</dbReference>
<accession>A0ABS7DCC8</accession>
<keyword evidence="7" id="KW-0067">ATP-binding</keyword>
<dbReference type="SMART" id="SM00086">
    <property type="entry name" value="PAC"/>
    <property type="match status" value="1"/>
</dbReference>
<dbReference type="PROSITE" id="PS50113">
    <property type="entry name" value="PAC"/>
    <property type="match status" value="1"/>
</dbReference>
<keyword evidence="4" id="KW-0808">Transferase</keyword>
<dbReference type="InterPro" id="IPR003594">
    <property type="entry name" value="HATPase_dom"/>
</dbReference>
<dbReference type="Gene3D" id="1.20.5.1930">
    <property type="match status" value="1"/>
</dbReference>
<feature type="domain" description="Histidine kinase" evidence="10">
    <location>
        <begin position="284"/>
        <end position="371"/>
    </location>
</feature>
<evidence type="ECO:0000313" key="12">
    <source>
        <dbReference type="EMBL" id="MBW7477147.1"/>
    </source>
</evidence>
<dbReference type="NCBIfam" id="TIGR00229">
    <property type="entry name" value="sensory_box"/>
    <property type="match status" value="1"/>
</dbReference>
<dbReference type="RefSeq" id="WP_219874393.1">
    <property type="nucleotide sequence ID" value="NZ_JAHZIJ010000020.1"/>
</dbReference>
<dbReference type="CDD" id="cd00130">
    <property type="entry name" value="PAS"/>
    <property type="match status" value="1"/>
</dbReference>
<evidence type="ECO:0000259" key="10">
    <source>
        <dbReference type="PROSITE" id="PS50109"/>
    </source>
</evidence>
<feature type="domain" description="PAC" evidence="11">
    <location>
        <begin position="115"/>
        <end position="167"/>
    </location>
</feature>
<dbReference type="PANTHER" id="PTHR24421:SF10">
    <property type="entry name" value="NITRATE_NITRITE SENSOR PROTEIN NARQ"/>
    <property type="match status" value="1"/>
</dbReference>
<keyword evidence="9" id="KW-0175">Coiled coil</keyword>
<dbReference type="EMBL" id="JAHZIJ010000020">
    <property type="protein sequence ID" value="MBW7477147.1"/>
    <property type="molecule type" value="Genomic_DNA"/>
</dbReference>
<dbReference type="InterPro" id="IPR036890">
    <property type="entry name" value="HATPase_C_sf"/>
</dbReference>
<comment type="catalytic activity">
    <reaction evidence="1">
        <text>ATP + protein L-histidine = ADP + protein N-phospho-L-histidine.</text>
        <dbReference type="EC" id="2.7.13.3"/>
    </reaction>
</comment>
<protein>
    <recommendedName>
        <fullName evidence="2">histidine kinase</fullName>
        <ecNumber evidence="2">2.7.13.3</ecNumber>
    </recommendedName>
</protein>
<dbReference type="InterPro" id="IPR005467">
    <property type="entry name" value="His_kinase_dom"/>
</dbReference>
<comment type="caution">
    <text evidence="12">The sequence shown here is derived from an EMBL/GenBank/DDBJ whole genome shotgun (WGS) entry which is preliminary data.</text>
</comment>
<dbReference type="InterPro" id="IPR050482">
    <property type="entry name" value="Sensor_HK_TwoCompSys"/>
</dbReference>
<evidence type="ECO:0000259" key="11">
    <source>
        <dbReference type="PROSITE" id="PS50113"/>
    </source>
</evidence>
<keyword evidence="6" id="KW-0418">Kinase</keyword>
<dbReference type="EC" id="2.7.13.3" evidence="2"/>
<evidence type="ECO:0000256" key="8">
    <source>
        <dbReference type="ARBA" id="ARBA00023012"/>
    </source>
</evidence>
<evidence type="ECO:0000256" key="2">
    <source>
        <dbReference type="ARBA" id="ARBA00012438"/>
    </source>
</evidence>
<dbReference type="PROSITE" id="PS50109">
    <property type="entry name" value="HIS_KIN"/>
    <property type="match status" value="1"/>
</dbReference>
<evidence type="ECO:0000256" key="1">
    <source>
        <dbReference type="ARBA" id="ARBA00000085"/>
    </source>
</evidence>
<feature type="coiled-coil region" evidence="9">
    <location>
        <begin position="151"/>
        <end position="178"/>
    </location>
</feature>
<evidence type="ECO:0000256" key="9">
    <source>
        <dbReference type="SAM" id="Coils"/>
    </source>
</evidence>
<keyword evidence="8" id="KW-0902">Two-component regulatory system</keyword>
<dbReference type="PANTHER" id="PTHR24421">
    <property type="entry name" value="NITRATE/NITRITE SENSOR PROTEIN NARX-RELATED"/>
    <property type="match status" value="1"/>
</dbReference>
<dbReference type="Proteomes" id="UP000812277">
    <property type="component" value="Unassembled WGS sequence"/>
</dbReference>
<dbReference type="CDD" id="cd16917">
    <property type="entry name" value="HATPase_UhpB-NarQ-NarX-like"/>
    <property type="match status" value="1"/>
</dbReference>
<dbReference type="Gene3D" id="3.30.450.20">
    <property type="entry name" value="PAS domain"/>
    <property type="match status" value="1"/>
</dbReference>
<evidence type="ECO:0000313" key="13">
    <source>
        <dbReference type="Proteomes" id="UP000812277"/>
    </source>
</evidence>
<organism evidence="12 13">
    <name type="scientific">Paenibacillus oenotherae</name>
    <dbReference type="NCBI Taxonomy" id="1435645"/>
    <lineage>
        <taxon>Bacteria</taxon>
        <taxon>Bacillati</taxon>
        <taxon>Bacillota</taxon>
        <taxon>Bacilli</taxon>
        <taxon>Bacillales</taxon>
        <taxon>Paenibacillaceae</taxon>
        <taxon>Paenibacillus</taxon>
    </lineage>
</organism>
<dbReference type="InterPro" id="IPR000700">
    <property type="entry name" value="PAS-assoc_C"/>
</dbReference>
<proteinExistence type="predicted"/>
<dbReference type="InterPro" id="IPR000014">
    <property type="entry name" value="PAS"/>
</dbReference>
<dbReference type="SUPFAM" id="SSF55874">
    <property type="entry name" value="ATPase domain of HSP90 chaperone/DNA topoisomerase II/histidine kinase"/>
    <property type="match status" value="1"/>
</dbReference>
<keyword evidence="13" id="KW-1185">Reference proteome</keyword>
<keyword evidence="5" id="KW-0547">Nucleotide-binding</keyword>
<evidence type="ECO:0000256" key="3">
    <source>
        <dbReference type="ARBA" id="ARBA00022553"/>
    </source>
</evidence>